<evidence type="ECO:0000313" key="2">
    <source>
        <dbReference type="EMBL" id="KAK3243766.1"/>
    </source>
</evidence>
<reference evidence="2 3" key="1">
    <citation type="journal article" date="2015" name="Genome Biol. Evol.">
        <title>Comparative Genomics of a Bacterivorous Green Alga Reveals Evolutionary Causalities and Consequences of Phago-Mixotrophic Mode of Nutrition.</title>
        <authorList>
            <person name="Burns J.A."/>
            <person name="Paasch A."/>
            <person name="Narechania A."/>
            <person name="Kim E."/>
        </authorList>
    </citation>
    <scope>NUCLEOTIDE SEQUENCE [LARGE SCALE GENOMIC DNA]</scope>
    <source>
        <strain evidence="2 3">PLY_AMNH</strain>
    </source>
</reference>
<feature type="compositionally biased region" description="Acidic residues" evidence="1">
    <location>
        <begin position="14"/>
        <end position="25"/>
    </location>
</feature>
<sequence length="229" mass="25470">MSRLPPQPPPQPAGEDDGDRDDDGVVEFDLAEPAGAPDVVPDRARYTIESVKHAFSDSDGTSAHQQRAAYLEAVIAAELRVRTELNDAENSAAARNHQRDSRLRRLIREAEELCSLRCPGRKGGGKQCEYIMEGFDGCMAVHCNTATGCGTHFCAYCFATFKNSRECHVHVYNCLESINPNEHFCTDADGLREFYNEKKRRRVGAMLVSKNVKEDDKALVMAHVNAILR</sequence>
<feature type="region of interest" description="Disordered" evidence="1">
    <location>
        <begin position="1"/>
        <end position="25"/>
    </location>
</feature>
<comment type="caution">
    <text evidence="2">The sequence shown here is derived from an EMBL/GenBank/DDBJ whole genome shotgun (WGS) entry which is preliminary data.</text>
</comment>
<evidence type="ECO:0008006" key="4">
    <source>
        <dbReference type="Google" id="ProtNLM"/>
    </source>
</evidence>
<evidence type="ECO:0000256" key="1">
    <source>
        <dbReference type="SAM" id="MobiDB-lite"/>
    </source>
</evidence>
<feature type="compositionally biased region" description="Pro residues" evidence="1">
    <location>
        <begin position="1"/>
        <end position="12"/>
    </location>
</feature>
<organism evidence="2 3">
    <name type="scientific">Cymbomonas tetramitiformis</name>
    <dbReference type="NCBI Taxonomy" id="36881"/>
    <lineage>
        <taxon>Eukaryota</taxon>
        <taxon>Viridiplantae</taxon>
        <taxon>Chlorophyta</taxon>
        <taxon>Pyramimonadophyceae</taxon>
        <taxon>Pyramimonadales</taxon>
        <taxon>Pyramimonadaceae</taxon>
        <taxon>Cymbomonas</taxon>
    </lineage>
</organism>
<proteinExistence type="predicted"/>
<dbReference type="Proteomes" id="UP001190700">
    <property type="component" value="Unassembled WGS sequence"/>
</dbReference>
<accession>A0AAE0BVU6</accession>
<evidence type="ECO:0000313" key="3">
    <source>
        <dbReference type="Proteomes" id="UP001190700"/>
    </source>
</evidence>
<keyword evidence="3" id="KW-1185">Reference proteome</keyword>
<protein>
    <recommendedName>
        <fullName evidence="4">IBR domain-containing protein</fullName>
    </recommendedName>
</protein>
<dbReference type="AlphaFoldDB" id="A0AAE0BVU6"/>
<dbReference type="EMBL" id="LGRX02032664">
    <property type="protein sequence ID" value="KAK3243766.1"/>
    <property type="molecule type" value="Genomic_DNA"/>
</dbReference>
<gene>
    <name evidence="2" type="ORF">CYMTET_46601</name>
</gene>
<name>A0AAE0BVU6_9CHLO</name>